<feature type="domain" description="Plastocyanin-like" evidence="5">
    <location>
        <begin position="365"/>
        <end position="478"/>
    </location>
</feature>
<dbReference type="GO" id="GO:0016491">
    <property type="term" value="F:oxidoreductase activity"/>
    <property type="evidence" value="ECO:0007669"/>
    <property type="project" value="UniProtKB-KW"/>
</dbReference>
<sequence length="478" mass="52699">MMKNKGIWVGLVLGVVLFLIGFWVFFSGGPSDLPEDPGSGNGGDSALQALPIPELLEDENPEAGIASYNLVARHGTMNFFDGVETLTMGYNGNYLGPVIKLQRGEEVHMKVTNELKEPTSVHWHGLEVPGTEDGGPHQPIASGGIWEPSFTIDQPAATLWFHPHVIGTTATQVYYGLAGMLIIEDENSQSLGLPSEYGVNDIPLILQDRSFNDNGSFLYYDNMMDGAFGEHLMVNGAITPYLDVKPIKIRFRILNGANARNYYLQLSDGKGFQQIASDGGLLEKPVEKEGLFLSPGERAEIVIDFSSYDDGDVVAFKTGEEEIMTFRIGGDREDPSTVPETLAVIEKMEESSATGIKTIELDGMGHMVTLNGRQFDMDRIDDNVVLDDVEIWEITTTGRMMMGTTGHPFHIHGTQFQVLSRNGAPPDPNEQGWKDTVFVGVNETVRVIVQFQHKGVYMYHCHILEHEEAGMMGQLEVK</sequence>
<dbReference type="PROSITE" id="PS00079">
    <property type="entry name" value="MULTICOPPER_OXIDASE1"/>
    <property type="match status" value="1"/>
</dbReference>
<dbReference type="Pfam" id="PF07731">
    <property type="entry name" value="Cu-oxidase_2"/>
    <property type="match status" value="1"/>
</dbReference>
<dbReference type="PROSITE" id="PS00080">
    <property type="entry name" value="MULTICOPPER_OXIDASE2"/>
    <property type="match status" value="1"/>
</dbReference>
<dbReference type="CDD" id="cd13890">
    <property type="entry name" value="CuRO_3_CueO_FtsP"/>
    <property type="match status" value="1"/>
</dbReference>
<evidence type="ECO:0000259" key="5">
    <source>
        <dbReference type="Pfam" id="PF07731"/>
    </source>
</evidence>
<proteinExistence type="inferred from homology"/>
<comment type="similarity">
    <text evidence="1">Belongs to the multicopper oxidase family.</text>
</comment>
<keyword evidence="2" id="KW-0479">Metal-binding</keyword>
<keyword evidence="3" id="KW-0560">Oxidoreductase</keyword>
<dbReference type="InterPro" id="IPR033138">
    <property type="entry name" value="Cu_oxidase_CS"/>
</dbReference>
<dbReference type="GO" id="GO:0005507">
    <property type="term" value="F:copper ion binding"/>
    <property type="evidence" value="ECO:0007669"/>
    <property type="project" value="InterPro"/>
</dbReference>
<dbReference type="SUPFAM" id="SSF49503">
    <property type="entry name" value="Cupredoxins"/>
    <property type="match status" value="3"/>
</dbReference>
<dbReference type="EMBL" id="CP071444">
    <property type="protein sequence ID" value="QSX09438.1"/>
    <property type="molecule type" value="Genomic_DNA"/>
</dbReference>
<dbReference type="CDD" id="cd13867">
    <property type="entry name" value="CuRO_2_CueO_FtsP"/>
    <property type="match status" value="1"/>
</dbReference>
<dbReference type="KEGG" id="alka:J0B03_05075"/>
<evidence type="ECO:0000256" key="3">
    <source>
        <dbReference type="ARBA" id="ARBA00023002"/>
    </source>
</evidence>
<gene>
    <name evidence="7" type="ORF">J0B03_05075</name>
</gene>
<keyword evidence="4" id="KW-0472">Membrane</keyword>
<keyword evidence="8" id="KW-1185">Reference proteome</keyword>
<evidence type="ECO:0000313" key="8">
    <source>
        <dbReference type="Proteomes" id="UP000663499"/>
    </source>
</evidence>
<dbReference type="AlphaFoldDB" id="A0A974XJA8"/>
<evidence type="ECO:0000256" key="1">
    <source>
        <dbReference type="ARBA" id="ARBA00010609"/>
    </source>
</evidence>
<keyword evidence="4" id="KW-1133">Transmembrane helix</keyword>
<protein>
    <submittedName>
        <fullName evidence="7">Multicopper oxidase domain-containing protein</fullName>
    </submittedName>
</protein>
<dbReference type="InterPro" id="IPR011706">
    <property type="entry name" value="Cu-oxidase_C"/>
</dbReference>
<name>A0A974XJA8_9FIRM</name>
<dbReference type="InterPro" id="IPR002355">
    <property type="entry name" value="Cu_oxidase_Cu_BS"/>
</dbReference>
<feature type="domain" description="Plastocyanin-like" evidence="6">
    <location>
        <begin position="74"/>
        <end position="187"/>
    </location>
</feature>
<accession>A0A974XJA8</accession>
<feature type="transmembrane region" description="Helical" evidence="4">
    <location>
        <begin position="7"/>
        <end position="26"/>
    </location>
</feature>
<dbReference type="InterPro" id="IPR008972">
    <property type="entry name" value="Cupredoxin"/>
</dbReference>
<dbReference type="Pfam" id="PF07732">
    <property type="entry name" value="Cu-oxidase_3"/>
    <property type="match status" value="1"/>
</dbReference>
<keyword evidence="4" id="KW-0812">Transmembrane</keyword>
<dbReference type="InterPro" id="IPR011707">
    <property type="entry name" value="Cu-oxidase-like_N"/>
</dbReference>
<reference evidence="7" key="1">
    <citation type="submission" date="2021-03" db="EMBL/GenBank/DDBJ databases">
        <title>Alkalibacter marinus sp. nov., isolated from tidal flat sediment.</title>
        <authorList>
            <person name="Namirimu T."/>
            <person name="Yang J.-A."/>
            <person name="Yang S.-H."/>
            <person name="Kim Y.-J."/>
            <person name="Kwon K.K."/>
        </authorList>
    </citation>
    <scope>NUCLEOTIDE SEQUENCE</scope>
    <source>
        <strain evidence="7">ES005</strain>
    </source>
</reference>
<dbReference type="PANTHER" id="PTHR48267">
    <property type="entry name" value="CUPREDOXIN SUPERFAMILY PROTEIN"/>
    <property type="match status" value="1"/>
</dbReference>
<evidence type="ECO:0000256" key="4">
    <source>
        <dbReference type="SAM" id="Phobius"/>
    </source>
</evidence>
<evidence type="ECO:0000313" key="7">
    <source>
        <dbReference type="EMBL" id="QSX09438.1"/>
    </source>
</evidence>
<dbReference type="Proteomes" id="UP000663499">
    <property type="component" value="Chromosome"/>
</dbReference>
<dbReference type="Gene3D" id="2.60.40.420">
    <property type="entry name" value="Cupredoxins - blue copper proteins"/>
    <property type="match status" value="3"/>
</dbReference>
<dbReference type="PANTHER" id="PTHR48267:SF1">
    <property type="entry name" value="BILIRUBIN OXIDASE"/>
    <property type="match status" value="1"/>
</dbReference>
<dbReference type="CDD" id="cd04232">
    <property type="entry name" value="CuRO_1_CueO_FtsP"/>
    <property type="match status" value="1"/>
</dbReference>
<organism evidence="7 8">
    <name type="scientific">Alkalibacter rhizosphaerae</name>
    <dbReference type="NCBI Taxonomy" id="2815577"/>
    <lineage>
        <taxon>Bacteria</taxon>
        <taxon>Bacillati</taxon>
        <taxon>Bacillota</taxon>
        <taxon>Clostridia</taxon>
        <taxon>Eubacteriales</taxon>
        <taxon>Eubacteriaceae</taxon>
        <taxon>Alkalibacter</taxon>
    </lineage>
</organism>
<dbReference type="InterPro" id="IPR045087">
    <property type="entry name" value="Cu-oxidase_fam"/>
</dbReference>
<evidence type="ECO:0000259" key="6">
    <source>
        <dbReference type="Pfam" id="PF07732"/>
    </source>
</evidence>
<evidence type="ECO:0000256" key="2">
    <source>
        <dbReference type="ARBA" id="ARBA00022723"/>
    </source>
</evidence>